<organism evidence="5 6">
    <name type="scientific">Marinimicrococcus flavescens</name>
    <dbReference type="NCBI Taxonomy" id="3031815"/>
    <lineage>
        <taxon>Bacteria</taxon>
        <taxon>Pseudomonadati</taxon>
        <taxon>Pseudomonadota</taxon>
        <taxon>Alphaproteobacteria</taxon>
        <taxon>Geminicoccales</taxon>
        <taxon>Geminicoccaceae</taxon>
        <taxon>Marinimicrococcus</taxon>
    </lineage>
</organism>
<dbReference type="SUPFAM" id="SSF52540">
    <property type="entry name" value="P-loop containing nucleoside triphosphate hydrolases"/>
    <property type="match status" value="1"/>
</dbReference>
<dbReference type="PROSITE" id="PS50893">
    <property type="entry name" value="ABC_TRANSPORTER_2"/>
    <property type="match status" value="1"/>
</dbReference>
<dbReference type="SMART" id="SM00382">
    <property type="entry name" value="AAA"/>
    <property type="match status" value="1"/>
</dbReference>
<dbReference type="InterPro" id="IPR017871">
    <property type="entry name" value="ABC_transporter-like_CS"/>
</dbReference>
<gene>
    <name evidence="5" type="primary">phnL</name>
    <name evidence="5" type="ORF">PZ740_05525</name>
</gene>
<proteinExistence type="inferred from homology"/>
<protein>
    <submittedName>
        <fullName evidence="5">Phosphonate C-P lyase system protein PhnL</fullName>
    </submittedName>
</protein>
<evidence type="ECO:0000259" key="4">
    <source>
        <dbReference type="PROSITE" id="PS50893"/>
    </source>
</evidence>
<dbReference type="GO" id="GO:0005524">
    <property type="term" value="F:ATP binding"/>
    <property type="evidence" value="ECO:0007669"/>
    <property type="project" value="UniProtKB-KW"/>
</dbReference>
<dbReference type="PANTHER" id="PTHR42798">
    <property type="entry name" value="LIPOPROTEIN-RELEASING SYSTEM ATP-BINDING PROTEIN LOLD"/>
    <property type="match status" value="1"/>
</dbReference>
<evidence type="ECO:0000313" key="5">
    <source>
        <dbReference type="EMBL" id="MDF1585842.1"/>
    </source>
</evidence>
<evidence type="ECO:0000256" key="3">
    <source>
        <dbReference type="ARBA" id="ARBA00022840"/>
    </source>
</evidence>
<dbReference type="Proteomes" id="UP001301140">
    <property type="component" value="Unassembled WGS sequence"/>
</dbReference>
<dbReference type="InterPro" id="IPR003439">
    <property type="entry name" value="ABC_transporter-like_ATP-bd"/>
</dbReference>
<name>A0AAP3V2Q8_9PROT</name>
<keyword evidence="3" id="KW-0067">ATP-binding</keyword>
<sequence length="233" mass="25081">MTRPLLSVEALEKRFTLHLQGGLEIPVLDGLGFSVRPGECVVLAGASGVGKSTVLKLVYGSYKASAGRVLVSHEGAPVDLVSADPRTVLDVRRRTLGYVSQFLRVVPRVAAIDVVAEPLVTLGMPREEARERAGTLLDRLAIPERLFSLPPATFSGGEQQRVNIARGFAHPYPVLLLDEPTASLDARNRATVVQLIEEAKARGAAMVGIFHDEDVREAVATRLVDLTAERMAA</sequence>
<dbReference type="NCBIfam" id="TIGR02324">
    <property type="entry name" value="CP_lyasePhnL"/>
    <property type="match status" value="1"/>
</dbReference>
<dbReference type="InterPro" id="IPR027417">
    <property type="entry name" value="P-loop_NTPase"/>
</dbReference>
<evidence type="ECO:0000256" key="2">
    <source>
        <dbReference type="ARBA" id="ARBA00022741"/>
    </source>
</evidence>
<keyword evidence="2" id="KW-0547">Nucleotide-binding</keyword>
<keyword evidence="5" id="KW-0456">Lyase</keyword>
<feature type="domain" description="ABC transporter" evidence="4">
    <location>
        <begin position="6"/>
        <end position="231"/>
    </location>
</feature>
<comment type="caution">
    <text evidence="5">The sequence shown here is derived from an EMBL/GenBank/DDBJ whole genome shotgun (WGS) entry which is preliminary data.</text>
</comment>
<dbReference type="PANTHER" id="PTHR42798:SF7">
    <property type="entry name" value="ALPHA-D-RIBOSE 1-METHYLPHOSPHONATE 5-TRIPHOSPHATE SYNTHASE SUBUNIT PHNL"/>
    <property type="match status" value="1"/>
</dbReference>
<keyword evidence="6" id="KW-1185">Reference proteome</keyword>
<dbReference type="InterPro" id="IPR012701">
    <property type="entry name" value="CP_lyase_PhnL"/>
</dbReference>
<evidence type="ECO:0000256" key="1">
    <source>
        <dbReference type="ARBA" id="ARBA00005417"/>
    </source>
</evidence>
<dbReference type="AlphaFoldDB" id="A0AAP3V2Q8"/>
<dbReference type="RefSeq" id="WP_327788263.1">
    <property type="nucleotide sequence ID" value="NZ_JARGEQ010000047.1"/>
</dbReference>
<reference evidence="5 6" key="1">
    <citation type="submission" date="2023-03" db="EMBL/GenBank/DDBJ databases">
        <title>YIM 152171 draft genome.</title>
        <authorList>
            <person name="Yang Z."/>
        </authorList>
    </citation>
    <scope>NUCLEOTIDE SEQUENCE [LARGE SCALE GENOMIC DNA]</scope>
    <source>
        <strain evidence="5 6">YIM 152171</strain>
    </source>
</reference>
<accession>A0AAP3V2Q8</accession>
<dbReference type="GO" id="GO:0016887">
    <property type="term" value="F:ATP hydrolysis activity"/>
    <property type="evidence" value="ECO:0007669"/>
    <property type="project" value="InterPro"/>
</dbReference>
<dbReference type="Gene3D" id="3.40.50.300">
    <property type="entry name" value="P-loop containing nucleotide triphosphate hydrolases"/>
    <property type="match status" value="1"/>
</dbReference>
<dbReference type="PROSITE" id="PS00211">
    <property type="entry name" value="ABC_TRANSPORTER_1"/>
    <property type="match status" value="1"/>
</dbReference>
<dbReference type="Pfam" id="PF00005">
    <property type="entry name" value="ABC_tran"/>
    <property type="match status" value="1"/>
</dbReference>
<dbReference type="GO" id="GO:0016829">
    <property type="term" value="F:lyase activity"/>
    <property type="evidence" value="ECO:0007669"/>
    <property type="project" value="UniProtKB-KW"/>
</dbReference>
<evidence type="ECO:0000313" key="6">
    <source>
        <dbReference type="Proteomes" id="UP001301140"/>
    </source>
</evidence>
<comment type="similarity">
    <text evidence="1">Belongs to the ABC transporter superfamily.</text>
</comment>
<dbReference type="InterPro" id="IPR003593">
    <property type="entry name" value="AAA+_ATPase"/>
</dbReference>
<dbReference type="EMBL" id="JARGEQ010000047">
    <property type="protein sequence ID" value="MDF1585842.1"/>
    <property type="molecule type" value="Genomic_DNA"/>
</dbReference>